<dbReference type="EMBL" id="PHNJ01000007">
    <property type="protein sequence ID" value="TYL37845.1"/>
    <property type="molecule type" value="Genomic_DNA"/>
</dbReference>
<accession>A0A8J8Q5Y0</accession>
<evidence type="ECO:0000313" key="2">
    <source>
        <dbReference type="Proteomes" id="UP000766904"/>
    </source>
</evidence>
<reference evidence="1" key="1">
    <citation type="submission" date="2017-11" db="EMBL/GenBank/DDBJ databases">
        <authorList>
            <person name="Kajale S.C."/>
            <person name="Sharma A."/>
        </authorList>
    </citation>
    <scope>NUCLEOTIDE SEQUENCE</scope>
    <source>
        <strain evidence="1">LS1_42</strain>
    </source>
</reference>
<keyword evidence="2" id="KW-1185">Reference proteome</keyword>
<dbReference type="Proteomes" id="UP000766904">
    <property type="component" value="Unassembled WGS sequence"/>
</dbReference>
<gene>
    <name evidence="1" type="ORF">CV102_14005</name>
</gene>
<name>A0A8J8Q5Y0_9EURY</name>
<evidence type="ECO:0000313" key="1">
    <source>
        <dbReference type="EMBL" id="TYL37845.1"/>
    </source>
</evidence>
<sequence>MVSLAEIMARLDRIEERAEAAPGAAQDDLESVITDLGEVIAGRQDRAAALLHNEDFPGAAQLLGENALAMQRASVVALELREQIRRRR</sequence>
<dbReference type="RefSeq" id="WP_148858618.1">
    <property type="nucleotide sequence ID" value="NZ_PHNJ01000007.1"/>
</dbReference>
<protein>
    <submittedName>
        <fullName evidence="1">Uncharacterized protein</fullName>
    </submittedName>
</protein>
<proteinExistence type="predicted"/>
<dbReference type="AlphaFoldDB" id="A0A8J8Q5Y0"/>
<comment type="caution">
    <text evidence="1">The sequence shown here is derived from an EMBL/GenBank/DDBJ whole genome shotgun (WGS) entry which is preliminary data.</text>
</comment>
<organism evidence="1 2">
    <name type="scientific">Natronococcus pandeyae</name>
    <dbReference type="NCBI Taxonomy" id="2055836"/>
    <lineage>
        <taxon>Archaea</taxon>
        <taxon>Methanobacteriati</taxon>
        <taxon>Methanobacteriota</taxon>
        <taxon>Stenosarchaea group</taxon>
        <taxon>Halobacteria</taxon>
        <taxon>Halobacteriales</taxon>
        <taxon>Natrialbaceae</taxon>
        <taxon>Natronococcus</taxon>
    </lineage>
</organism>